<evidence type="ECO:0000313" key="3">
    <source>
        <dbReference type="Proteomes" id="UP000527324"/>
    </source>
</evidence>
<dbReference type="SUPFAM" id="SSF88723">
    <property type="entry name" value="PIN domain-like"/>
    <property type="match status" value="1"/>
</dbReference>
<dbReference type="Gene3D" id="3.40.50.1010">
    <property type="entry name" value="5'-nuclease"/>
    <property type="match status" value="1"/>
</dbReference>
<dbReference type="EMBL" id="JACHOQ010000001">
    <property type="protein sequence ID" value="MBB5738347.1"/>
    <property type="molecule type" value="Genomic_DNA"/>
</dbReference>
<keyword evidence="3" id="KW-1185">Reference proteome</keyword>
<evidence type="ECO:0000313" key="2">
    <source>
        <dbReference type="EMBL" id="MBB5738347.1"/>
    </source>
</evidence>
<dbReference type="PANTHER" id="PTHR36173">
    <property type="entry name" value="RIBONUCLEASE VAPC16-RELATED"/>
    <property type="match status" value="1"/>
</dbReference>
<dbReference type="InterPro" id="IPR002716">
    <property type="entry name" value="PIN_dom"/>
</dbReference>
<accession>A0A7W9C4D0</accession>
<dbReference type="RefSeq" id="WP_183214752.1">
    <property type="nucleotide sequence ID" value="NZ_CAJFZW010000006.1"/>
</dbReference>
<organism evidence="2 3">
    <name type="scientific">Brevundimonas aurantiaca</name>
    <dbReference type="NCBI Taxonomy" id="74316"/>
    <lineage>
        <taxon>Bacteria</taxon>
        <taxon>Pseudomonadati</taxon>
        <taxon>Pseudomonadota</taxon>
        <taxon>Alphaproteobacteria</taxon>
        <taxon>Caulobacterales</taxon>
        <taxon>Caulobacteraceae</taxon>
        <taxon>Brevundimonas</taxon>
    </lineage>
</organism>
<proteinExistence type="predicted"/>
<protein>
    <submittedName>
        <fullName evidence="2">PIN domain nuclease of toxin-antitoxin system</fullName>
    </submittedName>
</protein>
<evidence type="ECO:0000259" key="1">
    <source>
        <dbReference type="Pfam" id="PF01850"/>
    </source>
</evidence>
<dbReference type="Pfam" id="PF01850">
    <property type="entry name" value="PIN"/>
    <property type="match status" value="1"/>
</dbReference>
<dbReference type="InterPro" id="IPR041705">
    <property type="entry name" value="PIN_Sll0205"/>
</dbReference>
<dbReference type="CDD" id="cd09872">
    <property type="entry name" value="PIN_Sll0205-like"/>
    <property type="match status" value="1"/>
</dbReference>
<dbReference type="Proteomes" id="UP000527324">
    <property type="component" value="Unassembled WGS sequence"/>
</dbReference>
<name>A0A7W9C4D0_9CAUL</name>
<feature type="domain" description="PIN" evidence="1">
    <location>
        <begin position="4"/>
        <end position="130"/>
    </location>
</feature>
<dbReference type="PANTHER" id="PTHR36173:SF1">
    <property type="entry name" value="RIBONUCLEASE VAPC22"/>
    <property type="match status" value="1"/>
</dbReference>
<gene>
    <name evidence="2" type="ORF">GGQ93_000038</name>
</gene>
<dbReference type="InterPro" id="IPR029060">
    <property type="entry name" value="PIN-like_dom_sf"/>
</dbReference>
<sequence length="140" mass="14853">MSGVLLDTNAFIRMVLGASIRQEARDVIAKAAQADDLWVSSVSAWEIGMLATATRTGRLLQIAGDPVVWFEAAMSSATAQALPLSAAAALTAARLPEPFHKDPADRLLVSQARVDDLLVVTRDRAILDYAAAGHIRAIAC</sequence>
<dbReference type="AlphaFoldDB" id="A0A7W9C4D0"/>
<comment type="caution">
    <text evidence="2">The sequence shown here is derived from an EMBL/GenBank/DDBJ whole genome shotgun (WGS) entry which is preliminary data.</text>
</comment>
<dbReference type="InterPro" id="IPR052919">
    <property type="entry name" value="TA_system_RNase"/>
</dbReference>
<reference evidence="2 3" key="1">
    <citation type="submission" date="2020-08" db="EMBL/GenBank/DDBJ databases">
        <title>Genomic Encyclopedia of Type Strains, Phase IV (KMG-IV): sequencing the most valuable type-strain genomes for metagenomic binning, comparative biology and taxonomic classification.</title>
        <authorList>
            <person name="Goeker M."/>
        </authorList>
    </citation>
    <scope>NUCLEOTIDE SEQUENCE [LARGE SCALE GENOMIC DNA]</scope>
    <source>
        <strain evidence="2 3">DSM 4731</strain>
    </source>
</reference>